<sequence>MTTWQSIDNTDDLLTLDRIVNWEDSSVLEVYALTRNENYFPSDVSRSGHTHKNVHLFVDADSPHGDYLHLVLIDCDWYSVSFIENPYFSGKVDSFKRVEVMDFNNSTVMRCSRLIYRFVDLPNWSYGQLFFAREFE</sequence>
<proteinExistence type="predicted"/>
<dbReference type="EMBL" id="BAABRL010000008">
    <property type="protein sequence ID" value="GAA5496404.1"/>
    <property type="molecule type" value="Genomic_DNA"/>
</dbReference>
<protein>
    <submittedName>
        <fullName evidence="1">Uncharacterized protein</fullName>
    </submittedName>
</protein>
<gene>
    <name evidence="1" type="ORF">Rhal01_02587</name>
</gene>
<evidence type="ECO:0000313" key="2">
    <source>
        <dbReference type="Proteomes" id="UP001424741"/>
    </source>
</evidence>
<dbReference type="RefSeq" id="WP_346189084.1">
    <property type="nucleotide sequence ID" value="NZ_BAABRL010000008.1"/>
</dbReference>
<accession>A0ABP9V3A1</accession>
<keyword evidence="2" id="KW-1185">Reference proteome</keyword>
<comment type="caution">
    <text evidence="1">The sequence shown here is derived from an EMBL/GenBank/DDBJ whole genome shotgun (WGS) entry which is preliminary data.</text>
</comment>
<reference evidence="1 2" key="1">
    <citation type="submission" date="2024-02" db="EMBL/GenBank/DDBJ databases">
        <title>Rubritalea halochordaticola NBRC 107102.</title>
        <authorList>
            <person name="Ichikawa N."/>
            <person name="Katano-Makiyama Y."/>
            <person name="Hidaka K."/>
        </authorList>
    </citation>
    <scope>NUCLEOTIDE SEQUENCE [LARGE SCALE GENOMIC DNA]</scope>
    <source>
        <strain evidence="1 2">NBRC 107102</strain>
    </source>
</reference>
<evidence type="ECO:0000313" key="1">
    <source>
        <dbReference type="EMBL" id="GAA5496404.1"/>
    </source>
</evidence>
<dbReference type="Proteomes" id="UP001424741">
    <property type="component" value="Unassembled WGS sequence"/>
</dbReference>
<name>A0ABP9V3A1_9BACT</name>
<organism evidence="1 2">
    <name type="scientific">Rubritalea halochordaticola</name>
    <dbReference type="NCBI Taxonomy" id="714537"/>
    <lineage>
        <taxon>Bacteria</taxon>
        <taxon>Pseudomonadati</taxon>
        <taxon>Verrucomicrobiota</taxon>
        <taxon>Verrucomicrobiia</taxon>
        <taxon>Verrucomicrobiales</taxon>
        <taxon>Rubritaleaceae</taxon>
        <taxon>Rubritalea</taxon>
    </lineage>
</organism>